<evidence type="ECO:0000256" key="12">
    <source>
        <dbReference type="ARBA" id="ARBA00025664"/>
    </source>
</evidence>
<evidence type="ECO:0000256" key="3">
    <source>
        <dbReference type="ARBA" id="ARBA00012287"/>
    </source>
</evidence>
<dbReference type="InterPro" id="IPR036422">
    <property type="entry name" value="RuBisCO_lsu_N_sf"/>
</dbReference>
<keyword evidence="8" id="KW-0503">Monooxygenase</keyword>
<comment type="similarity">
    <text evidence="2">Belongs to the RuBisCO large chain family. Type I subfamily.</text>
</comment>
<comment type="function">
    <text evidence="12">RuBisCO catalyzes two reactions: the carboxylation of D-ribulose 1,5-bisphosphate, the primary event in carbon dioxide fixation, as well as the oxidative fragmentation of the pentose substrate in the photorespiration process. Both reactions occur simultaneously and in competition at the same active site.</text>
</comment>
<dbReference type="SUPFAM" id="SSF54966">
    <property type="entry name" value="RuBisCO, large subunit, small (N-terminal) domain"/>
    <property type="match status" value="1"/>
</dbReference>
<comment type="caution">
    <text evidence="16">The sequence shown here is derived from an EMBL/GenBank/DDBJ whole genome shotgun (WGS) entry which is preliminary data.</text>
</comment>
<evidence type="ECO:0000256" key="6">
    <source>
        <dbReference type="ARBA" id="ARBA00022640"/>
    </source>
</evidence>
<dbReference type="PANTHER" id="PTHR42704">
    <property type="entry name" value="RIBULOSE BISPHOSPHATE CARBOXYLASE"/>
    <property type="match status" value="1"/>
</dbReference>
<evidence type="ECO:0000256" key="10">
    <source>
        <dbReference type="ARBA" id="ARBA00023239"/>
    </source>
</evidence>
<dbReference type="Proteomes" id="UP000823775">
    <property type="component" value="Unassembled WGS sequence"/>
</dbReference>
<gene>
    <name evidence="16" type="ORF">HAX54_032032</name>
</gene>
<keyword evidence="5" id="KW-0113">Calvin cycle</keyword>
<evidence type="ECO:0000256" key="4">
    <source>
        <dbReference type="ARBA" id="ARBA00017725"/>
    </source>
</evidence>
<keyword evidence="9" id="KW-0601">Photorespiration</keyword>
<dbReference type="InterPro" id="IPR017443">
    <property type="entry name" value="RuBisCO_lsu_fd_N"/>
</dbReference>
<evidence type="ECO:0000256" key="2">
    <source>
        <dbReference type="ARBA" id="ARBA00006204"/>
    </source>
</evidence>
<proteinExistence type="inferred from homology"/>
<dbReference type="EMBL" id="JACEIK010004066">
    <property type="protein sequence ID" value="MCD9644060.1"/>
    <property type="molecule type" value="Genomic_DNA"/>
</dbReference>
<evidence type="ECO:0000256" key="13">
    <source>
        <dbReference type="ARBA" id="ARBA00048059"/>
    </source>
</evidence>
<evidence type="ECO:0000256" key="5">
    <source>
        <dbReference type="ARBA" id="ARBA00022567"/>
    </source>
</evidence>
<reference evidence="16 17" key="1">
    <citation type="journal article" date="2021" name="BMC Genomics">
        <title>Datura genome reveals duplications of psychoactive alkaloid biosynthetic genes and high mutation rate following tissue culture.</title>
        <authorList>
            <person name="Rajewski A."/>
            <person name="Carter-House D."/>
            <person name="Stajich J."/>
            <person name="Litt A."/>
        </authorList>
    </citation>
    <scope>NUCLEOTIDE SEQUENCE [LARGE SCALE GENOMIC DNA]</scope>
    <source>
        <strain evidence="16">AR-01</strain>
    </source>
</reference>
<dbReference type="PANTHER" id="PTHR42704:SF16">
    <property type="entry name" value="RIBULOSE BISPHOSPHATE CARBOXYLASE LARGE CHAIN"/>
    <property type="match status" value="1"/>
</dbReference>
<evidence type="ECO:0000313" key="17">
    <source>
        <dbReference type="Proteomes" id="UP000823775"/>
    </source>
</evidence>
<name>A0ABS8VA43_DATST</name>
<evidence type="ECO:0000256" key="7">
    <source>
        <dbReference type="ARBA" id="ARBA00023002"/>
    </source>
</evidence>
<dbReference type="InterPro" id="IPR033966">
    <property type="entry name" value="RuBisCO"/>
</dbReference>
<comment type="subcellular location">
    <subcellularLocation>
        <location evidence="1">Plastid</location>
    </subcellularLocation>
</comment>
<comment type="catalytic activity">
    <reaction evidence="14">
        <text>2 (2R)-3-phosphoglycerate + 2 H(+) = D-ribulose 1,5-bisphosphate + CO2 + H2O</text>
        <dbReference type="Rhea" id="RHEA:23124"/>
        <dbReference type="ChEBI" id="CHEBI:15377"/>
        <dbReference type="ChEBI" id="CHEBI:15378"/>
        <dbReference type="ChEBI" id="CHEBI:16526"/>
        <dbReference type="ChEBI" id="CHEBI:57870"/>
        <dbReference type="ChEBI" id="CHEBI:58272"/>
        <dbReference type="EC" id="4.1.1.39"/>
    </reaction>
</comment>
<accession>A0ABS8VA43</accession>
<feature type="domain" description="Ribulose bisphosphate carboxylase large subunit ferrodoxin-like N-terminal" evidence="15">
    <location>
        <begin position="24"/>
        <end position="65"/>
    </location>
</feature>
<keyword evidence="17" id="KW-1185">Reference proteome</keyword>
<protein>
    <recommendedName>
        <fullName evidence="4">Ribulose bisphosphate carboxylase large chain</fullName>
        <ecNumber evidence="3">4.1.1.39</ecNumber>
    </recommendedName>
</protein>
<dbReference type="Pfam" id="PF02788">
    <property type="entry name" value="RuBisCO_large_N"/>
    <property type="match status" value="1"/>
</dbReference>
<sequence length="180" mass="19088">MSPQIETKASVGFKTGVKEYKLTYYTPEYQTKDTDILATFRVTPQPGVPPKEAGAVVAAESSTGLPSNWHKQIGLLSNKPANAGQHSLSGLLKLLPCSTNVKQLDMFTNTVIQSDPPPPDVAGPVAGDITIDDGSAAVIGGIVCASANGVSIVENRVMRRRNVVVEAILIFCVFCYGKIV</sequence>
<evidence type="ECO:0000256" key="9">
    <source>
        <dbReference type="ARBA" id="ARBA00023238"/>
    </source>
</evidence>
<evidence type="ECO:0000256" key="14">
    <source>
        <dbReference type="ARBA" id="ARBA00049469"/>
    </source>
</evidence>
<evidence type="ECO:0000313" key="16">
    <source>
        <dbReference type="EMBL" id="MCD9644060.1"/>
    </source>
</evidence>
<comment type="catalytic activity">
    <reaction evidence="13">
        <text>D-ribulose 1,5-bisphosphate + O2 = 2-phosphoglycolate + (2R)-3-phosphoglycerate + 2 H(+)</text>
        <dbReference type="Rhea" id="RHEA:36631"/>
        <dbReference type="ChEBI" id="CHEBI:15378"/>
        <dbReference type="ChEBI" id="CHEBI:15379"/>
        <dbReference type="ChEBI" id="CHEBI:57870"/>
        <dbReference type="ChEBI" id="CHEBI:58033"/>
        <dbReference type="ChEBI" id="CHEBI:58272"/>
    </reaction>
</comment>
<evidence type="ECO:0000259" key="15">
    <source>
        <dbReference type="Pfam" id="PF02788"/>
    </source>
</evidence>
<evidence type="ECO:0000256" key="1">
    <source>
        <dbReference type="ARBA" id="ARBA00004474"/>
    </source>
</evidence>
<dbReference type="EC" id="4.1.1.39" evidence="3"/>
<keyword evidence="6" id="KW-0934">Plastid</keyword>
<keyword evidence="7" id="KW-0560">Oxidoreductase</keyword>
<evidence type="ECO:0000256" key="11">
    <source>
        <dbReference type="ARBA" id="ARBA00023300"/>
    </source>
</evidence>
<organism evidence="16 17">
    <name type="scientific">Datura stramonium</name>
    <name type="common">Jimsonweed</name>
    <name type="synonym">Common thornapple</name>
    <dbReference type="NCBI Taxonomy" id="4076"/>
    <lineage>
        <taxon>Eukaryota</taxon>
        <taxon>Viridiplantae</taxon>
        <taxon>Streptophyta</taxon>
        <taxon>Embryophyta</taxon>
        <taxon>Tracheophyta</taxon>
        <taxon>Spermatophyta</taxon>
        <taxon>Magnoliopsida</taxon>
        <taxon>eudicotyledons</taxon>
        <taxon>Gunneridae</taxon>
        <taxon>Pentapetalae</taxon>
        <taxon>asterids</taxon>
        <taxon>lamiids</taxon>
        <taxon>Solanales</taxon>
        <taxon>Solanaceae</taxon>
        <taxon>Solanoideae</taxon>
        <taxon>Datureae</taxon>
        <taxon>Datura</taxon>
    </lineage>
</organism>
<keyword evidence="10" id="KW-0456">Lyase</keyword>
<dbReference type="Gene3D" id="3.30.70.150">
    <property type="entry name" value="RuBisCO large subunit, N-terminal domain"/>
    <property type="match status" value="1"/>
</dbReference>
<keyword evidence="11" id="KW-0120">Carbon dioxide fixation</keyword>
<evidence type="ECO:0000256" key="8">
    <source>
        <dbReference type="ARBA" id="ARBA00023033"/>
    </source>
</evidence>